<dbReference type="Pfam" id="PF00642">
    <property type="entry name" value="zf-CCCH"/>
    <property type="match status" value="1"/>
</dbReference>
<evidence type="ECO:0000256" key="5">
    <source>
        <dbReference type="PROSITE-ProRule" id="PRU00723"/>
    </source>
</evidence>
<feature type="region of interest" description="Disordered" evidence="7">
    <location>
        <begin position="178"/>
        <end position="221"/>
    </location>
</feature>
<keyword evidence="3 5" id="KW-0863">Zinc-finger</keyword>
<evidence type="ECO:0000313" key="10">
    <source>
        <dbReference type="Proteomes" id="UP001497623"/>
    </source>
</evidence>
<evidence type="ECO:0000256" key="6">
    <source>
        <dbReference type="SAM" id="Coils"/>
    </source>
</evidence>
<dbReference type="GO" id="GO:0008270">
    <property type="term" value="F:zinc ion binding"/>
    <property type="evidence" value="ECO:0007669"/>
    <property type="project" value="UniProtKB-KW"/>
</dbReference>
<feature type="non-terminal residue" evidence="9">
    <location>
        <position position="387"/>
    </location>
</feature>
<sequence length="387" mass="43539">YCGRFYWDCNYFNYLCVKLMKHYEMVEGMNGHSKDDGGSGGSNHEKSDNNICRDFLRNVCRRGKRCKFKHPDDGVKGPMGVTPVKTELTFCHDYQNGHCSRNQCRFIHCTCEDEDYYLRSGDIPPHILDQAIRKGQLADVTLNGDVPICKDFLQGECSWRRGGQCKFRHLTKSEYEKEIYGTSRPPPVDKYDSNLNPEPLGPPDAKRPRFDPKPDFPQERDILRPMDDLGREILGRDIGLHEYRDRDRERDRERDRRGLEEILLLRKQLDDMKKENTLLKKQISDLRATNEFLLDQVTTLRISKVTGGVTAVTVPVSLASTIPIPCTGTGVQPIAAGHSAAPPQAPPPAPPQPMAPTMGTVGTVQVSLSQAPSLTAVSLATMTLQPQ</sequence>
<evidence type="ECO:0000313" key="9">
    <source>
        <dbReference type="EMBL" id="CAL4121556.1"/>
    </source>
</evidence>
<evidence type="ECO:0000256" key="3">
    <source>
        <dbReference type="ARBA" id="ARBA00022771"/>
    </source>
</evidence>
<gene>
    <name evidence="9" type="ORF">MNOR_LOCUS22480</name>
</gene>
<feature type="zinc finger region" description="C3H1-type" evidence="5">
    <location>
        <begin position="85"/>
        <end position="111"/>
    </location>
</feature>
<feature type="region of interest" description="Disordered" evidence="7">
    <location>
        <begin position="335"/>
        <end position="359"/>
    </location>
</feature>
<keyword evidence="4 5" id="KW-0862">Zinc</keyword>
<dbReference type="SUPFAM" id="SSF90229">
    <property type="entry name" value="CCCH zinc finger"/>
    <property type="match status" value="1"/>
</dbReference>
<reference evidence="9 10" key="1">
    <citation type="submission" date="2024-05" db="EMBL/GenBank/DDBJ databases">
        <authorList>
            <person name="Wallberg A."/>
        </authorList>
    </citation>
    <scope>NUCLEOTIDE SEQUENCE [LARGE SCALE GENOMIC DNA]</scope>
</reference>
<dbReference type="InterPro" id="IPR036855">
    <property type="entry name" value="Znf_CCCH_sf"/>
</dbReference>
<dbReference type="InterPro" id="IPR000571">
    <property type="entry name" value="Znf_CCCH"/>
</dbReference>
<dbReference type="Gene3D" id="3.30.1370.210">
    <property type="match status" value="1"/>
</dbReference>
<dbReference type="SMART" id="SM00356">
    <property type="entry name" value="ZnF_C3H1"/>
    <property type="match status" value="3"/>
</dbReference>
<dbReference type="AlphaFoldDB" id="A0AAV2REG5"/>
<organism evidence="9 10">
    <name type="scientific">Meganyctiphanes norvegica</name>
    <name type="common">Northern krill</name>
    <name type="synonym">Thysanopoda norvegica</name>
    <dbReference type="NCBI Taxonomy" id="48144"/>
    <lineage>
        <taxon>Eukaryota</taxon>
        <taxon>Metazoa</taxon>
        <taxon>Ecdysozoa</taxon>
        <taxon>Arthropoda</taxon>
        <taxon>Crustacea</taxon>
        <taxon>Multicrustacea</taxon>
        <taxon>Malacostraca</taxon>
        <taxon>Eumalacostraca</taxon>
        <taxon>Eucarida</taxon>
        <taxon>Euphausiacea</taxon>
        <taxon>Euphausiidae</taxon>
        <taxon>Meganyctiphanes</taxon>
    </lineage>
</organism>
<feature type="compositionally biased region" description="Pro residues" evidence="7">
    <location>
        <begin position="343"/>
        <end position="354"/>
    </location>
</feature>
<dbReference type="PROSITE" id="PS50103">
    <property type="entry name" value="ZF_C3H1"/>
    <property type="match status" value="3"/>
</dbReference>
<keyword evidence="2" id="KW-0677">Repeat</keyword>
<dbReference type="EMBL" id="CAXKWB010018959">
    <property type="protein sequence ID" value="CAL4121556.1"/>
    <property type="molecule type" value="Genomic_DNA"/>
</dbReference>
<evidence type="ECO:0000256" key="1">
    <source>
        <dbReference type="ARBA" id="ARBA00022723"/>
    </source>
</evidence>
<feature type="domain" description="C3H1-type" evidence="8">
    <location>
        <begin position="46"/>
        <end position="73"/>
    </location>
</feature>
<keyword evidence="6" id="KW-0175">Coiled coil</keyword>
<comment type="caution">
    <text evidence="9">The sequence shown here is derived from an EMBL/GenBank/DDBJ whole genome shotgun (WGS) entry which is preliminary data.</text>
</comment>
<feature type="compositionally biased region" description="Basic and acidic residues" evidence="7">
    <location>
        <begin position="204"/>
        <end position="221"/>
    </location>
</feature>
<name>A0AAV2REG5_MEGNR</name>
<evidence type="ECO:0000256" key="4">
    <source>
        <dbReference type="ARBA" id="ARBA00022833"/>
    </source>
</evidence>
<dbReference type="PANTHER" id="PTHR12675">
    <property type="entry name" value="MUSCLEBLIND-LIKE PROTEIN"/>
    <property type="match status" value="1"/>
</dbReference>
<feature type="domain" description="C3H1-type" evidence="8">
    <location>
        <begin position="143"/>
        <end position="172"/>
    </location>
</feature>
<evidence type="ECO:0000259" key="8">
    <source>
        <dbReference type="PROSITE" id="PS50103"/>
    </source>
</evidence>
<keyword evidence="1 5" id="KW-0479">Metal-binding</keyword>
<feature type="coiled-coil region" evidence="6">
    <location>
        <begin position="262"/>
        <end position="289"/>
    </location>
</feature>
<proteinExistence type="predicted"/>
<keyword evidence="10" id="KW-1185">Reference proteome</keyword>
<evidence type="ECO:0000256" key="7">
    <source>
        <dbReference type="SAM" id="MobiDB-lite"/>
    </source>
</evidence>
<dbReference type="GO" id="GO:0043484">
    <property type="term" value="P:regulation of RNA splicing"/>
    <property type="evidence" value="ECO:0007669"/>
    <property type="project" value="TreeGrafter"/>
</dbReference>
<dbReference type="GO" id="GO:0003723">
    <property type="term" value="F:RNA binding"/>
    <property type="evidence" value="ECO:0007669"/>
    <property type="project" value="TreeGrafter"/>
</dbReference>
<accession>A0AAV2REG5</accession>
<feature type="domain" description="C3H1-type" evidence="8">
    <location>
        <begin position="85"/>
        <end position="111"/>
    </location>
</feature>
<feature type="non-terminal residue" evidence="9">
    <location>
        <position position="1"/>
    </location>
</feature>
<feature type="zinc finger region" description="C3H1-type" evidence="5">
    <location>
        <begin position="143"/>
        <end position="172"/>
    </location>
</feature>
<evidence type="ECO:0000256" key="2">
    <source>
        <dbReference type="ARBA" id="ARBA00022737"/>
    </source>
</evidence>
<feature type="zinc finger region" description="C3H1-type" evidence="5">
    <location>
        <begin position="46"/>
        <end position="73"/>
    </location>
</feature>
<protein>
    <recommendedName>
        <fullName evidence="8">C3H1-type domain-containing protein</fullName>
    </recommendedName>
</protein>
<dbReference type="PANTHER" id="PTHR12675:SF6">
    <property type="entry name" value="ZINC FINGER CCCH DOMAIN-CONTAINING PROTEIN 10"/>
    <property type="match status" value="1"/>
</dbReference>
<dbReference type="Proteomes" id="UP001497623">
    <property type="component" value="Unassembled WGS sequence"/>
</dbReference>